<dbReference type="Proteomes" id="UP000324351">
    <property type="component" value="Unassembled WGS sequence"/>
</dbReference>
<sequence>MTRVLLLLTLSLALTACGDEAGDSADDAASVPPSATPSSDVGEPEVITILSGSAAGGEVAEEATPLEDEQDITRYVEQFESPSFAADLADAVRVVPLAEGRVAGAAVIAIGCDVPSKATVTEEDGAFVVTPGKIVKPHQECYAPVTSVAVLDLPVR</sequence>
<protein>
    <recommendedName>
        <fullName evidence="5">Lipoprotein</fullName>
    </recommendedName>
</protein>
<dbReference type="PROSITE" id="PS51257">
    <property type="entry name" value="PROKAR_LIPOPROTEIN"/>
    <property type="match status" value="1"/>
</dbReference>
<dbReference type="EMBL" id="VUJW01000010">
    <property type="protein sequence ID" value="KAA1425890.1"/>
    <property type="molecule type" value="Genomic_DNA"/>
</dbReference>
<evidence type="ECO:0000313" key="3">
    <source>
        <dbReference type="EMBL" id="KAA1425890.1"/>
    </source>
</evidence>
<gene>
    <name evidence="3" type="ORF">F0U47_16225</name>
</gene>
<keyword evidence="2" id="KW-0732">Signal</keyword>
<dbReference type="RefSeq" id="WP_149751517.1">
    <property type="nucleotide sequence ID" value="NZ_VUJW01000010.1"/>
</dbReference>
<feature type="compositionally biased region" description="Low complexity" evidence="1">
    <location>
        <begin position="27"/>
        <end position="40"/>
    </location>
</feature>
<evidence type="ECO:0008006" key="5">
    <source>
        <dbReference type="Google" id="ProtNLM"/>
    </source>
</evidence>
<comment type="caution">
    <text evidence="3">The sequence shown here is derived from an EMBL/GenBank/DDBJ whole genome shotgun (WGS) entry which is preliminary data.</text>
</comment>
<evidence type="ECO:0000313" key="4">
    <source>
        <dbReference type="Proteomes" id="UP000324351"/>
    </source>
</evidence>
<evidence type="ECO:0000256" key="1">
    <source>
        <dbReference type="SAM" id="MobiDB-lite"/>
    </source>
</evidence>
<feature type="signal peptide" evidence="2">
    <location>
        <begin position="1"/>
        <end position="21"/>
    </location>
</feature>
<feature type="region of interest" description="Disordered" evidence="1">
    <location>
        <begin position="22"/>
        <end position="42"/>
    </location>
</feature>
<name>A0A5B1M2A9_9ACTN</name>
<proteinExistence type="predicted"/>
<accession>A0A5B1M2A9</accession>
<reference evidence="3 4" key="2">
    <citation type="submission" date="2019-09" db="EMBL/GenBank/DDBJ databases">
        <authorList>
            <person name="Jin C."/>
        </authorList>
    </citation>
    <scope>NUCLEOTIDE SEQUENCE [LARGE SCALE GENOMIC DNA]</scope>
    <source>
        <strain evidence="3 4">BN140041</strain>
    </source>
</reference>
<organism evidence="3 4">
    <name type="scientific">Nocardioides antri</name>
    <dbReference type="NCBI Taxonomy" id="2607659"/>
    <lineage>
        <taxon>Bacteria</taxon>
        <taxon>Bacillati</taxon>
        <taxon>Actinomycetota</taxon>
        <taxon>Actinomycetes</taxon>
        <taxon>Propionibacteriales</taxon>
        <taxon>Nocardioidaceae</taxon>
        <taxon>Nocardioides</taxon>
    </lineage>
</organism>
<reference evidence="3 4" key="1">
    <citation type="submission" date="2019-09" db="EMBL/GenBank/DDBJ databases">
        <title>Nocardioides panacisoli sp. nov., isolated from the soil of a ginseng field.</title>
        <authorList>
            <person name="Cho C."/>
        </authorList>
    </citation>
    <scope>NUCLEOTIDE SEQUENCE [LARGE SCALE GENOMIC DNA]</scope>
    <source>
        <strain evidence="3 4">BN140041</strain>
    </source>
</reference>
<dbReference type="AlphaFoldDB" id="A0A5B1M2A9"/>
<keyword evidence="4" id="KW-1185">Reference proteome</keyword>
<feature type="chain" id="PRO_5022676861" description="Lipoprotein" evidence="2">
    <location>
        <begin position="22"/>
        <end position="156"/>
    </location>
</feature>
<evidence type="ECO:0000256" key="2">
    <source>
        <dbReference type="SAM" id="SignalP"/>
    </source>
</evidence>